<name>A0A956SH81_UNCEI</name>
<evidence type="ECO:0000313" key="1">
    <source>
        <dbReference type="EMBL" id="MCA9759379.1"/>
    </source>
</evidence>
<organism evidence="1 2">
    <name type="scientific">Eiseniibacteriota bacterium</name>
    <dbReference type="NCBI Taxonomy" id="2212470"/>
    <lineage>
        <taxon>Bacteria</taxon>
        <taxon>Candidatus Eiseniibacteriota</taxon>
    </lineage>
</organism>
<evidence type="ECO:0000313" key="2">
    <source>
        <dbReference type="Proteomes" id="UP000739538"/>
    </source>
</evidence>
<dbReference type="AlphaFoldDB" id="A0A956SH81"/>
<accession>A0A956SH81</accession>
<gene>
    <name evidence="1" type="ORF">KDA27_26535</name>
</gene>
<protein>
    <submittedName>
        <fullName evidence="1">Uncharacterized protein</fullName>
    </submittedName>
</protein>
<feature type="non-terminal residue" evidence="1">
    <location>
        <position position="1"/>
    </location>
</feature>
<comment type="caution">
    <text evidence="1">The sequence shown here is derived from an EMBL/GenBank/DDBJ whole genome shotgun (WGS) entry which is preliminary data.</text>
</comment>
<dbReference type="Proteomes" id="UP000739538">
    <property type="component" value="Unassembled WGS sequence"/>
</dbReference>
<proteinExistence type="predicted"/>
<dbReference type="EMBL" id="JAGQHS010000329">
    <property type="protein sequence ID" value="MCA9759379.1"/>
    <property type="molecule type" value="Genomic_DNA"/>
</dbReference>
<sequence>WALPRNGEEDRLPSLLTELADLPLLLDSEFVEGQCLIGDEENVRRIWEALIADLGDYWQGRDGT</sequence>
<reference evidence="1" key="2">
    <citation type="journal article" date="2021" name="Microbiome">
        <title>Successional dynamics and alternative stable states in a saline activated sludge microbial community over 9 years.</title>
        <authorList>
            <person name="Wang Y."/>
            <person name="Ye J."/>
            <person name="Ju F."/>
            <person name="Liu L."/>
            <person name="Boyd J.A."/>
            <person name="Deng Y."/>
            <person name="Parks D.H."/>
            <person name="Jiang X."/>
            <person name="Yin X."/>
            <person name="Woodcroft B.J."/>
            <person name="Tyson G.W."/>
            <person name="Hugenholtz P."/>
            <person name="Polz M.F."/>
            <person name="Zhang T."/>
        </authorList>
    </citation>
    <scope>NUCLEOTIDE SEQUENCE</scope>
    <source>
        <strain evidence="1">HKST-UBA02</strain>
    </source>
</reference>
<reference evidence="1" key="1">
    <citation type="submission" date="2020-04" db="EMBL/GenBank/DDBJ databases">
        <authorList>
            <person name="Zhang T."/>
        </authorList>
    </citation>
    <scope>NUCLEOTIDE SEQUENCE</scope>
    <source>
        <strain evidence="1">HKST-UBA02</strain>
    </source>
</reference>